<protein>
    <recommendedName>
        <fullName evidence="3">Pilin</fullName>
    </recommendedName>
</protein>
<evidence type="ECO:0000256" key="3">
    <source>
        <dbReference type="ARBA" id="ARBA00029638"/>
    </source>
</evidence>
<proteinExistence type="inferred from homology"/>
<feature type="transmembrane region" description="Helical" evidence="5">
    <location>
        <begin position="7"/>
        <end position="31"/>
    </location>
</feature>
<dbReference type="SUPFAM" id="SSF54523">
    <property type="entry name" value="Pili subunits"/>
    <property type="match status" value="1"/>
</dbReference>
<keyword evidence="4" id="KW-0281">Fimbrium</keyword>
<accession>A0A5B0VRQ2</accession>
<keyword evidence="2" id="KW-0488">Methylation</keyword>
<keyword evidence="5" id="KW-0472">Membrane</keyword>
<dbReference type="PANTHER" id="PTHR30093">
    <property type="entry name" value="GENERAL SECRETION PATHWAY PROTEIN G"/>
    <property type="match status" value="1"/>
</dbReference>
<evidence type="ECO:0000313" key="6">
    <source>
        <dbReference type="EMBL" id="KAA1176449.1"/>
    </source>
</evidence>
<dbReference type="GO" id="GO:0009289">
    <property type="term" value="C:pilus"/>
    <property type="evidence" value="ECO:0007669"/>
    <property type="project" value="InterPro"/>
</dbReference>
<dbReference type="PANTHER" id="PTHR30093:SF34">
    <property type="entry name" value="PREPILIN PEPTIDASE-DEPENDENT PROTEIN D"/>
    <property type="match status" value="1"/>
</dbReference>
<dbReference type="Proteomes" id="UP000323161">
    <property type="component" value="Unassembled WGS sequence"/>
</dbReference>
<evidence type="ECO:0000256" key="5">
    <source>
        <dbReference type="SAM" id="Phobius"/>
    </source>
</evidence>
<dbReference type="PROSITE" id="PS00409">
    <property type="entry name" value="PROKAR_NTER_METHYL"/>
    <property type="match status" value="1"/>
</dbReference>
<organism evidence="6 7">
    <name type="scientific">Marinobacter salinexigens</name>
    <dbReference type="NCBI Taxonomy" id="2919747"/>
    <lineage>
        <taxon>Bacteria</taxon>
        <taxon>Pseudomonadati</taxon>
        <taxon>Pseudomonadota</taxon>
        <taxon>Gammaproteobacteria</taxon>
        <taxon>Pseudomonadales</taxon>
        <taxon>Marinobacteraceae</taxon>
        <taxon>Marinobacter</taxon>
    </lineage>
</organism>
<sequence length="159" mass="16502">MARGQQGFTLIELMIVVAIIGILAAVAIPAYQDYTIRAQVSEGMTMASEIKTAVSEYHSARGNFVDTLDAYGLASAAGSYKGNYVSAIDIGNSGAIDVTYGNRANTAIAGSVLTIRPGLNEAGGIAWICGKAATPSGIDDKGSDSTTLENKYLPSDCRN</sequence>
<dbReference type="GO" id="GO:0007155">
    <property type="term" value="P:cell adhesion"/>
    <property type="evidence" value="ECO:0007669"/>
    <property type="project" value="InterPro"/>
</dbReference>
<evidence type="ECO:0000256" key="2">
    <source>
        <dbReference type="ARBA" id="ARBA00022481"/>
    </source>
</evidence>
<dbReference type="AlphaFoldDB" id="A0A5B0VRQ2"/>
<dbReference type="EMBL" id="VTUU01000001">
    <property type="protein sequence ID" value="KAA1176449.1"/>
    <property type="molecule type" value="Genomic_DNA"/>
</dbReference>
<comment type="caution">
    <text evidence="6">The sequence shown here is derived from an EMBL/GenBank/DDBJ whole genome shotgun (WGS) entry which is preliminary data.</text>
</comment>
<comment type="similarity">
    <text evidence="1 4">Belongs to the N-Me-Phe pilin family.</text>
</comment>
<dbReference type="Gene3D" id="3.30.700.10">
    <property type="entry name" value="Glycoprotein, Type 4 Pilin"/>
    <property type="match status" value="1"/>
</dbReference>
<dbReference type="Pfam" id="PF07963">
    <property type="entry name" value="N_methyl"/>
    <property type="match status" value="1"/>
</dbReference>
<gene>
    <name evidence="6" type="ORF">FWJ25_04475</name>
</gene>
<dbReference type="InterPro" id="IPR012902">
    <property type="entry name" value="N_methyl_site"/>
</dbReference>
<name>A0A5B0VRQ2_9GAMM</name>
<dbReference type="Pfam" id="PF00114">
    <property type="entry name" value="Pilin"/>
    <property type="match status" value="1"/>
</dbReference>
<reference evidence="6 7" key="1">
    <citation type="submission" date="2019-08" db="EMBL/GenBank/DDBJ databases">
        <title>Marinobacter ZYF650 sp. nov., a marine bacterium isolated from seawater of the Mariana trench.</title>
        <authorList>
            <person name="Ahmad W."/>
        </authorList>
    </citation>
    <scope>NUCLEOTIDE SEQUENCE [LARGE SCALE GENOMIC DNA]</scope>
    <source>
        <strain evidence="6 7">ZYF650</strain>
    </source>
</reference>
<keyword evidence="5" id="KW-1133">Transmembrane helix</keyword>
<evidence type="ECO:0000256" key="4">
    <source>
        <dbReference type="RuleBase" id="RU000389"/>
    </source>
</evidence>
<evidence type="ECO:0000256" key="1">
    <source>
        <dbReference type="ARBA" id="ARBA00005233"/>
    </source>
</evidence>
<keyword evidence="5" id="KW-0812">Transmembrane</keyword>
<evidence type="ECO:0000313" key="7">
    <source>
        <dbReference type="Proteomes" id="UP000323161"/>
    </source>
</evidence>
<keyword evidence="7" id="KW-1185">Reference proteome</keyword>
<dbReference type="InterPro" id="IPR001082">
    <property type="entry name" value="Pilin"/>
</dbReference>
<dbReference type="NCBIfam" id="TIGR02532">
    <property type="entry name" value="IV_pilin_GFxxxE"/>
    <property type="match status" value="1"/>
</dbReference>
<dbReference type="InterPro" id="IPR045584">
    <property type="entry name" value="Pilin-like"/>
</dbReference>